<evidence type="ECO:0000313" key="7">
    <source>
        <dbReference type="Proteomes" id="UP001275440"/>
    </source>
</evidence>
<reference evidence="6 7" key="1">
    <citation type="submission" date="2019-10" db="EMBL/GenBank/DDBJ databases">
        <title>Draft Genome Assembly of Rhodococcus zopfii DSM44189.</title>
        <authorList>
            <person name="Sutton J.M."/>
            <person name="Akob D.M."/>
            <person name="Bushman T.J."/>
        </authorList>
    </citation>
    <scope>NUCLEOTIDE SEQUENCE [LARGE SCALE GENOMIC DNA]</scope>
    <source>
        <strain evidence="6 7">DSM 44189</strain>
    </source>
</reference>
<comment type="caution">
    <text evidence="6">The sequence shown here is derived from an EMBL/GenBank/DDBJ whole genome shotgun (WGS) entry which is preliminary data.</text>
</comment>
<dbReference type="EMBL" id="WBMO01000001">
    <property type="protein sequence ID" value="MDV2475107.1"/>
    <property type="molecule type" value="Genomic_DNA"/>
</dbReference>
<dbReference type="InterPro" id="IPR012093">
    <property type="entry name" value="Pirin"/>
</dbReference>
<dbReference type="Pfam" id="PF02678">
    <property type="entry name" value="Pirin"/>
    <property type="match status" value="1"/>
</dbReference>
<feature type="domain" description="Pirin N-terminal" evidence="4">
    <location>
        <begin position="71"/>
        <end position="145"/>
    </location>
</feature>
<evidence type="ECO:0000259" key="5">
    <source>
        <dbReference type="Pfam" id="PF05726"/>
    </source>
</evidence>
<comment type="similarity">
    <text evidence="1 2">Belongs to the pirin family.</text>
</comment>
<dbReference type="Pfam" id="PF05726">
    <property type="entry name" value="Pirin_C"/>
    <property type="match status" value="1"/>
</dbReference>
<name>A0ABU3WM80_9NOCA</name>
<organism evidence="6 7">
    <name type="scientific">Rhodococcus zopfii</name>
    <dbReference type="NCBI Taxonomy" id="43772"/>
    <lineage>
        <taxon>Bacteria</taxon>
        <taxon>Bacillati</taxon>
        <taxon>Actinomycetota</taxon>
        <taxon>Actinomycetes</taxon>
        <taxon>Mycobacteriales</taxon>
        <taxon>Nocardiaceae</taxon>
        <taxon>Rhodococcus</taxon>
    </lineage>
</organism>
<evidence type="ECO:0000256" key="2">
    <source>
        <dbReference type="RuleBase" id="RU003457"/>
    </source>
</evidence>
<proteinExistence type="inferred from homology"/>
<dbReference type="InterPro" id="IPR011051">
    <property type="entry name" value="RmlC_Cupin_sf"/>
</dbReference>
<sequence>MTTQPSHGSPDTGRVFRLGRPWQALDPFLFAMHHVDHYPAGTANLGPASVADHDLGSDFDNPAGWNMYHGRTVPGFPAHPHRGFETITIVERGYVDHADSAGATARYGQGDVQWLTAGNGVSHSEMFPLLEESADNPFELFQIWLNLPAAGKAAAPEFTMQWNEDIPVVTVRSPAGAATVKVIAGRYGDAEPVSPPTNSWAANPESDVAVWLIELEPHARVELPASAAAGARRILYVYGDDSHAIVEGLGVAAGNGFAQYIHGTTTVSTGDRSAKLLLLQGVPIGEPVAQHGPFVMNTSAELQQAYDDYRRTEFGGWPWDRVDVVHDRGTGRFARHSDGSVSTPRLTEPRADR</sequence>
<dbReference type="InterPro" id="IPR008778">
    <property type="entry name" value="Pirin_C_dom"/>
</dbReference>
<feature type="region of interest" description="Disordered" evidence="3">
    <location>
        <begin position="331"/>
        <end position="353"/>
    </location>
</feature>
<dbReference type="Proteomes" id="UP001275440">
    <property type="component" value="Unassembled WGS sequence"/>
</dbReference>
<gene>
    <name evidence="6" type="ORF">F8M49_06125</name>
</gene>
<evidence type="ECO:0000259" key="4">
    <source>
        <dbReference type="Pfam" id="PF02678"/>
    </source>
</evidence>
<evidence type="ECO:0000313" key="6">
    <source>
        <dbReference type="EMBL" id="MDV2475107.1"/>
    </source>
</evidence>
<feature type="domain" description="Pirin C-terminal" evidence="5">
    <location>
        <begin position="213"/>
        <end position="315"/>
    </location>
</feature>
<protein>
    <submittedName>
        <fullName evidence="6">Pirin family protein</fullName>
    </submittedName>
</protein>
<dbReference type="InterPro" id="IPR003829">
    <property type="entry name" value="Pirin_N_dom"/>
</dbReference>
<keyword evidence="7" id="KW-1185">Reference proteome</keyword>
<evidence type="ECO:0000256" key="3">
    <source>
        <dbReference type="SAM" id="MobiDB-lite"/>
    </source>
</evidence>
<dbReference type="PANTHER" id="PTHR13903">
    <property type="entry name" value="PIRIN-RELATED"/>
    <property type="match status" value="1"/>
</dbReference>
<dbReference type="InterPro" id="IPR014710">
    <property type="entry name" value="RmlC-like_jellyroll"/>
</dbReference>
<dbReference type="PANTHER" id="PTHR13903:SF8">
    <property type="entry name" value="PIRIN"/>
    <property type="match status" value="1"/>
</dbReference>
<accession>A0ABU3WM80</accession>
<evidence type="ECO:0000256" key="1">
    <source>
        <dbReference type="ARBA" id="ARBA00008416"/>
    </source>
</evidence>
<dbReference type="SUPFAM" id="SSF51182">
    <property type="entry name" value="RmlC-like cupins"/>
    <property type="match status" value="1"/>
</dbReference>
<dbReference type="Gene3D" id="2.60.120.10">
    <property type="entry name" value="Jelly Rolls"/>
    <property type="match status" value="2"/>
</dbReference>